<evidence type="ECO:0000313" key="2">
    <source>
        <dbReference type="Proteomes" id="UP000799772"/>
    </source>
</evidence>
<dbReference type="AlphaFoldDB" id="A0A9P4I1A1"/>
<proteinExistence type="predicted"/>
<evidence type="ECO:0000313" key="1">
    <source>
        <dbReference type="EMBL" id="KAF2093125.1"/>
    </source>
</evidence>
<keyword evidence="2" id="KW-1185">Reference proteome</keyword>
<dbReference type="SUPFAM" id="SSF52266">
    <property type="entry name" value="SGNH hydrolase"/>
    <property type="match status" value="1"/>
</dbReference>
<protein>
    <submittedName>
        <fullName evidence="1">Uncharacterized protein</fullName>
    </submittedName>
</protein>
<reference evidence="1" key="1">
    <citation type="journal article" date="2020" name="Stud. Mycol.">
        <title>101 Dothideomycetes genomes: a test case for predicting lifestyles and emergence of pathogens.</title>
        <authorList>
            <person name="Haridas S."/>
            <person name="Albert R."/>
            <person name="Binder M."/>
            <person name="Bloem J."/>
            <person name="Labutti K."/>
            <person name="Salamov A."/>
            <person name="Andreopoulos B."/>
            <person name="Baker S."/>
            <person name="Barry K."/>
            <person name="Bills G."/>
            <person name="Bluhm B."/>
            <person name="Cannon C."/>
            <person name="Castanera R."/>
            <person name="Culley D."/>
            <person name="Daum C."/>
            <person name="Ezra D."/>
            <person name="Gonzalez J."/>
            <person name="Henrissat B."/>
            <person name="Kuo A."/>
            <person name="Liang C."/>
            <person name="Lipzen A."/>
            <person name="Lutzoni F."/>
            <person name="Magnuson J."/>
            <person name="Mondo S."/>
            <person name="Nolan M."/>
            <person name="Ohm R."/>
            <person name="Pangilinan J."/>
            <person name="Park H.-J."/>
            <person name="Ramirez L."/>
            <person name="Alfaro M."/>
            <person name="Sun H."/>
            <person name="Tritt A."/>
            <person name="Yoshinaga Y."/>
            <person name="Zwiers L.-H."/>
            <person name="Turgeon B."/>
            <person name="Goodwin S."/>
            <person name="Spatafora J."/>
            <person name="Crous P."/>
            <person name="Grigoriev I."/>
        </authorList>
    </citation>
    <scope>NUCLEOTIDE SEQUENCE</scope>
    <source>
        <strain evidence="1">CBS 133067</strain>
    </source>
</reference>
<dbReference type="Proteomes" id="UP000799772">
    <property type="component" value="Unassembled WGS sequence"/>
</dbReference>
<sequence length="225" mass="25843">MMRHVIGSINVLIRKNLGYGAVTDWNFSDEERRDCFCNHQFNVKACSIQGIFKTADVLAHDPESLACPASMPIDVQIEEMVRFPIDEEELRRYKESLGTTKPKKPYVFIFGHGLWNDLDVQATLNWLDKVVAETTTFFPRLMLTPNASGKKKPVEWRETQGNEALMNFEESIRVEAARRGVEHLGTWNMSIQSNKFDGVHLDLKGNMVKAMMVLNWLNMLDVSQY</sequence>
<dbReference type="OrthoDB" id="5373426at2759"/>
<accession>A0A9P4I1A1</accession>
<gene>
    <name evidence="1" type="ORF">NA57DRAFT_69243</name>
</gene>
<organism evidence="1 2">
    <name type="scientific">Rhizodiscina lignyota</name>
    <dbReference type="NCBI Taxonomy" id="1504668"/>
    <lineage>
        <taxon>Eukaryota</taxon>
        <taxon>Fungi</taxon>
        <taxon>Dikarya</taxon>
        <taxon>Ascomycota</taxon>
        <taxon>Pezizomycotina</taxon>
        <taxon>Dothideomycetes</taxon>
        <taxon>Pleosporomycetidae</taxon>
        <taxon>Aulographales</taxon>
        <taxon>Rhizodiscinaceae</taxon>
        <taxon>Rhizodiscina</taxon>
    </lineage>
</organism>
<dbReference type="EMBL" id="ML978139">
    <property type="protein sequence ID" value="KAF2093125.1"/>
    <property type="molecule type" value="Genomic_DNA"/>
</dbReference>
<name>A0A9P4I1A1_9PEZI</name>
<comment type="caution">
    <text evidence="1">The sequence shown here is derived from an EMBL/GenBank/DDBJ whole genome shotgun (WGS) entry which is preliminary data.</text>
</comment>